<dbReference type="PANTHER" id="PTHR41694">
    <property type="entry name" value="ENDOGENOUS RETROVIRUS GROUP K MEMBER POL PROTEIN"/>
    <property type="match status" value="1"/>
</dbReference>
<gene>
    <name evidence="8" type="ORF">AMORRO_LOCUS4621</name>
</gene>
<keyword evidence="3" id="KW-0540">Nuclease</keyword>
<dbReference type="EMBL" id="CAJVPV010002566">
    <property type="protein sequence ID" value="CAG8529903.1"/>
    <property type="molecule type" value="Genomic_DNA"/>
</dbReference>
<organism evidence="8 9">
    <name type="scientific">Acaulospora morrowiae</name>
    <dbReference type="NCBI Taxonomy" id="94023"/>
    <lineage>
        <taxon>Eukaryota</taxon>
        <taxon>Fungi</taxon>
        <taxon>Fungi incertae sedis</taxon>
        <taxon>Mucoromycota</taxon>
        <taxon>Glomeromycotina</taxon>
        <taxon>Glomeromycetes</taxon>
        <taxon>Diversisporales</taxon>
        <taxon>Acaulosporaceae</taxon>
        <taxon>Acaulospora</taxon>
    </lineage>
</organism>
<keyword evidence="1" id="KW-0808">Transferase</keyword>
<dbReference type="Proteomes" id="UP000789342">
    <property type="component" value="Unassembled WGS sequence"/>
</dbReference>
<evidence type="ECO:0000256" key="4">
    <source>
        <dbReference type="ARBA" id="ARBA00022759"/>
    </source>
</evidence>
<dbReference type="GO" id="GO:0016787">
    <property type="term" value="F:hydrolase activity"/>
    <property type="evidence" value="ECO:0007669"/>
    <property type="project" value="UniProtKB-KW"/>
</dbReference>
<dbReference type="GO" id="GO:0005634">
    <property type="term" value="C:nucleus"/>
    <property type="evidence" value="ECO:0007669"/>
    <property type="project" value="UniProtKB-ARBA"/>
</dbReference>
<feature type="domain" description="Integrase catalytic" evidence="7">
    <location>
        <begin position="1"/>
        <end position="105"/>
    </location>
</feature>
<dbReference type="InterPro" id="IPR036397">
    <property type="entry name" value="RNaseH_sf"/>
</dbReference>
<protein>
    <submittedName>
        <fullName evidence="8">5028_t:CDS:1</fullName>
    </submittedName>
</protein>
<proteinExistence type="predicted"/>
<keyword evidence="9" id="KW-1185">Reference proteome</keyword>
<dbReference type="AlphaFoldDB" id="A0A9N9FF72"/>
<dbReference type="InterPro" id="IPR001584">
    <property type="entry name" value="Integrase_cat-core"/>
</dbReference>
<keyword evidence="2" id="KW-0548">Nucleotidyltransferase</keyword>
<evidence type="ECO:0000256" key="2">
    <source>
        <dbReference type="ARBA" id="ARBA00022695"/>
    </source>
</evidence>
<dbReference type="SUPFAM" id="SSF53098">
    <property type="entry name" value="Ribonuclease H-like"/>
    <property type="match status" value="1"/>
</dbReference>
<dbReference type="Pfam" id="PF00665">
    <property type="entry name" value="rve"/>
    <property type="match status" value="1"/>
</dbReference>
<sequence>MTAVPDESYQNIFHIRDHFTRFSYAKPSQSKSAKNAAMCLFNFCMIYGPPAVLHSDNRKEFVGKIVQEILNIWTNIKIVHGRPRNPRCQGLIEKGNNILQTKLGS</sequence>
<keyword evidence="6" id="KW-0695">RNA-directed DNA polymerase</keyword>
<dbReference type="InterPro" id="IPR012337">
    <property type="entry name" value="RNaseH-like_sf"/>
</dbReference>
<dbReference type="GO" id="GO:0015074">
    <property type="term" value="P:DNA integration"/>
    <property type="evidence" value="ECO:0007669"/>
    <property type="project" value="InterPro"/>
</dbReference>
<dbReference type="OrthoDB" id="2408293at2759"/>
<dbReference type="PROSITE" id="PS50994">
    <property type="entry name" value="INTEGRASE"/>
    <property type="match status" value="1"/>
</dbReference>
<evidence type="ECO:0000256" key="6">
    <source>
        <dbReference type="ARBA" id="ARBA00022918"/>
    </source>
</evidence>
<evidence type="ECO:0000256" key="1">
    <source>
        <dbReference type="ARBA" id="ARBA00022679"/>
    </source>
</evidence>
<evidence type="ECO:0000259" key="7">
    <source>
        <dbReference type="PROSITE" id="PS50994"/>
    </source>
</evidence>
<dbReference type="PANTHER" id="PTHR41694:SF3">
    <property type="entry name" value="RNA-DIRECTED DNA POLYMERASE-RELATED"/>
    <property type="match status" value="1"/>
</dbReference>
<dbReference type="GO" id="GO:0004519">
    <property type="term" value="F:endonuclease activity"/>
    <property type="evidence" value="ECO:0007669"/>
    <property type="project" value="UniProtKB-KW"/>
</dbReference>
<accession>A0A9N9FF72</accession>
<evidence type="ECO:0000313" key="9">
    <source>
        <dbReference type="Proteomes" id="UP000789342"/>
    </source>
</evidence>
<comment type="caution">
    <text evidence="8">The sequence shown here is derived from an EMBL/GenBank/DDBJ whole genome shotgun (WGS) entry which is preliminary data.</text>
</comment>
<keyword evidence="5" id="KW-0378">Hydrolase</keyword>
<evidence type="ECO:0000313" key="8">
    <source>
        <dbReference type="EMBL" id="CAG8529903.1"/>
    </source>
</evidence>
<evidence type="ECO:0000256" key="3">
    <source>
        <dbReference type="ARBA" id="ARBA00022722"/>
    </source>
</evidence>
<evidence type="ECO:0000256" key="5">
    <source>
        <dbReference type="ARBA" id="ARBA00022801"/>
    </source>
</evidence>
<dbReference type="GO" id="GO:0003964">
    <property type="term" value="F:RNA-directed DNA polymerase activity"/>
    <property type="evidence" value="ECO:0007669"/>
    <property type="project" value="UniProtKB-KW"/>
</dbReference>
<keyword evidence="4" id="KW-0255">Endonuclease</keyword>
<dbReference type="GO" id="GO:0035613">
    <property type="term" value="F:RNA stem-loop binding"/>
    <property type="evidence" value="ECO:0007669"/>
    <property type="project" value="TreeGrafter"/>
</dbReference>
<reference evidence="8" key="1">
    <citation type="submission" date="2021-06" db="EMBL/GenBank/DDBJ databases">
        <authorList>
            <person name="Kallberg Y."/>
            <person name="Tangrot J."/>
            <person name="Rosling A."/>
        </authorList>
    </citation>
    <scope>NUCLEOTIDE SEQUENCE</scope>
    <source>
        <strain evidence="8">CL551</strain>
    </source>
</reference>
<dbReference type="Gene3D" id="3.30.420.10">
    <property type="entry name" value="Ribonuclease H-like superfamily/Ribonuclease H"/>
    <property type="match status" value="1"/>
</dbReference>
<name>A0A9N9FF72_9GLOM</name>